<comment type="caution">
    <text evidence="11">The sequence shown here is derived from an EMBL/GenBank/DDBJ whole genome shotgun (WGS) entry which is preliminary data.</text>
</comment>
<evidence type="ECO:0000313" key="12">
    <source>
        <dbReference type="Proteomes" id="UP000053237"/>
    </source>
</evidence>
<dbReference type="InterPro" id="IPR011545">
    <property type="entry name" value="DEAD/DEAH_box_helicase_dom"/>
</dbReference>
<dbReference type="EMBL" id="CAIX01000035">
    <property type="protein sequence ID" value="CCI42520.1"/>
    <property type="molecule type" value="Genomic_DNA"/>
</dbReference>
<dbReference type="PROSITE" id="PS00039">
    <property type="entry name" value="DEAD_ATP_HELICASE"/>
    <property type="match status" value="1"/>
</dbReference>
<keyword evidence="12" id="KW-1185">Reference proteome</keyword>
<evidence type="ECO:0000256" key="7">
    <source>
        <dbReference type="SAM" id="MobiDB-lite"/>
    </source>
</evidence>
<reference evidence="11 12" key="1">
    <citation type="submission" date="2012-05" db="EMBL/GenBank/DDBJ databases">
        <title>Recombination and specialization in a pathogen metapopulation.</title>
        <authorList>
            <person name="Gardiner A."/>
            <person name="Kemen E."/>
            <person name="Schultz-Larsen T."/>
            <person name="MacLean D."/>
            <person name="Van Oosterhout C."/>
            <person name="Jones J.D.G."/>
        </authorList>
    </citation>
    <scope>NUCLEOTIDE SEQUENCE [LARGE SCALE GENOMIC DNA]</scope>
    <source>
        <strain evidence="11 12">Ac Nc2</strain>
    </source>
</reference>
<dbReference type="CDD" id="cd17946">
    <property type="entry name" value="DEADc_DDX24"/>
    <property type="match status" value="1"/>
</dbReference>
<feature type="domain" description="Helicase C-terminal" evidence="9">
    <location>
        <begin position="443"/>
        <end position="592"/>
    </location>
</feature>
<feature type="domain" description="Helicase ATP-binding" evidence="8">
    <location>
        <begin position="177"/>
        <end position="366"/>
    </location>
</feature>
<dbReference type="GO" id="GO:0016787">
    <property type="term" value="F:hydrolase activity"/>
    <property type="evidence" value="ECO:0007669"/>
    <property type="project" value="UniProtKB-KW"/>
</dbReference>
<dbReference type="GO" id="GO:0003676">
    <property type="term" value="F:nucleic acid binding"/>
    <property type="evidence" value="ECO:0007669"/>
    <property type="project" value="InterPro"/>
</dbReference>
<protein>
    <recommendedName>
        <fullName evidence="13">RNA helicase</fullName>
    </recommendedName>
</protein>
<dbReference type="InterPro" id="IPR014001">
    <property type="entry name" value="Helicase_ATP-bd"/>
</dbReference>
<dbReference type="PROSITE" id="PS51192">
    <property type="entry name" value="HELICASE_ATP_BIND_1"/>
    <property type="match status" value="1"/>
</dbReference>
<dbReference type="InterPro" id="IPR000629">
    <property type="entry name" value="RNA-helicase_DEAD-box_CS"/>
</dbReference>
<feature type="compositionally biased region" description="Basic residues" evidence="7">
    <location>
        <begin position="104"/>
        <end position="115"/>
    </location>
</feature>
<dbReference type="CDD" id="cd18787">
    <property type="entry name" value="SF2_C_DEAD"/>
    <property type="match status" value="1"/>
</dbReference>
<dbReference type="Gene3D" id="3.40.50.300">
    <property type="entry name" value="P-loop containing nucleotide triphosphate hydrolases"/>
    <property type="match status" value="2"/>
</dbReference>
<proteinExistence type="inferred from homology"/>
<evidence type="ECO:0000313" key="11">
    <source>
        <dbReference type="EMBL" id="CCI42520.1"/>
    </source>
</evidence>
<dbReference type="GO" id="GO:0005829">
    <property type="term" value="C:cytosol"/>
    <property type="evidence" value="ECO:0007669"/>
    <property type="project" value="TreeGrafter"/>
</dbReference>
<sequence length="719" mass="81079">MTTSTTDSCSIPAKKGRKRKNCKPELQQWKKLDLSDIKLEGFEDGCVFEIEELIDYGPCSSTDEAALNTDTVNRADHPVLHPTNNQVHHDIDITGAEQSIRPPLSKKKKKKSKKKTPGDTPITEKKPIIVCEDGNHAKDFDKVSKNWQLFNLHHTILEALHENKFVSPTEIQKKAIEAALVRREDVVGIASTGSGKTLAFGIPILQRFLSEEVKSRKAYPGCKALIISPTRELALQIQKHLKAISKDESIGISVLVGGMSLQKQERVLSYEPDIVIATPGRLWDIVQNGNKHFENLYHSLEFLVVDEADRMLQAGSYKDLEKLFKLINTKPAPSMGSDDGPDIKQIGQRSDTIKLRQTFLFSATMTGKCSNRKNHVRDASTTLDMLHTVIQRVGFRKKPTIIDLSTHRTPDQSVSVTKAGFNSSEVTLPEGLELCEYRVLETTRDDYLYYFLQQYPGRTIVFLNSINHVRKLQSLIELLGLPVFSLHAEMQQRQRLKRLDQFKLHPQGILVATDVAARGLDIPNVDYVVHYHTARTPEVFIHRSGRTARGTAKGLSISLVTTTETKNHSEICQFLQRPLGLATFPFNHRFLPSIQERVRLANLISHHGRMQGKSHSEKTWLTQMAAAADIEIDDELIKGMNIKPSSNPNSSEPRIHKAKIRLKQLLNKPLRPVGSTRKFFTLHADMGASLTENGEYRSRDASEDLQTNTKEGHKRFRRG</sequence>
<dbReference type="FunCoup" id="A0A024G7K3">
    <property type="interactions" value="121"/>
</dbReference>
<dbReference type="InterPro" id="IPR001650">
    <property type="entry name" value="Helicase_C-like"/>
</dbReference>
<dbReference type="GO" id="GO:0003724">
    <property type="term" value="F:RNA helicase activity"/>
    <property type="evidence" value="ECO:0007669"/>
    <property type="project" value="InterPro"/>
</dbReference>
<evidence type="ECO:0000256" key="3">
    <source>
        <dbReference type="ARBA" id="ARBA00022806"/>
    </source>
</evidence>
<gene>
    <name evidence="11" type="ORF">BN9_033040</name>
</gene>
<keyword evidence="3 6" id="KW-0347">Helicase</keyword>
<evidence type="ECO:0000256" key="6">
    <source>
        <dbReference type="RuleBase" id="RU000492"/>
    </source>
</evidence>
<feature type="domain" description="DEAD-box RNA helicase Q" evidence="10">
    <location>
        <begin position="145"/>
        <end position="173"/>
    </location>
</feature>
<accession>A0A024G7K3</accession>
<dbReference type="AlphaFoldDB" id="A0A024G7K3"/>
<evidence type="ECO:0000259" key="10">
    <source>
        <dbReference type="PROSITE" id="PS51195"/>
    </source>
</evidence>
<evidence type="ECO:0000259" key="9">
    <source>
        <dbReference type="PROSITE" id="PS51194"/>
    </source>
</evidence>
<organism evidence="11 12">
    <name type="scientific">Albugo candida</name>
    <dbReference type="NCBI Taxonomy" id="65357"/>
    <lineage>
        <taxon>Eukaryota</taxon>
        <taxon>Sar</taxon>
        <taxon>Stramenopiles</taxon>
        <taxon>Oomycota</taxon>
        <taxon>Peronosporomycetes</taxon>
        <taxon>Albuginales</taxon>
        <taxon>Albuginaceae</taxon>
        <taxon>Albugo</taxon>
    </lineage>
</organism>
<dbReference type="PANTHER" id="PTHR47959">
    <property type="entry name" value="ATP-DEPENDENT RNA HELICASE RHLE-RELATED"/>
    <property type="match status" value="1"/>
</dbReference>
<feature type="region of interest" description="Disordered" evidence="7">
    <location>
        <begin position="82"/>
        <end position="123"/>
    </location>
</feature>
<dbReference type="InParanoid" id="A0A024G7K3"/>
<dbReference type="InterPro" id="IPR027417">
    <property type="entry name" value="P-loop_NTPase"/>
</dbReference>
<dbReference type="PROSITE" id="PS51194">
    <property type="entry name" value="HELICASE_CTER"/>
    <property type="match status" value="1"/>
</dbReference>
<comment type="similarity">
    <text evidence="6">Belongs to the DEAD box helicase family.</text>
</comment>
<evidence type="ECO:0000259" key="8">
    <source>
        <dbReference type="PROSITE" id="PS51192"/>
    </source>
</evidence>
<dbReference type="GO" id="GO:0005524">
    <property type="term" value="F:ATP binding"/>
    <property type="evidence" value="ECO:0007669"/>
    <property type="project" value="UniProtKB-KW"/>
</dbReference>
<dbReference type="OrthoDB" id="4310724at2759"/>
<keyword evidence="2 6" id="KW-0378">Hydrolase</keyword>
<name>A0A024G7K3_9STRA</name>
<dbReference type="Pfam" id="PF00270">
    <property type="entry name" value="DEAD"/>
    <property type="match status" value="1"/>
</dbReference>
<dbReference type="SUPFAM" id="SSF52540">
    <property type="entry name" value="P-loop containing nucleoside triphosphate hydrolases"/>
    <property type="match status" value="1"/>
</dbReference>
<evidence type="ECO:0008006" key="13">
    <source>
        <dbReference type="Google" id="ProtNLM"/>
    </source>
</evidence>
<evidence type="ECO:0000256" key="5">
    <source>
        <dbReference type="PROSITE-ProRule" id="PRU00552"/>
    </source>
</evidence>
<evidence type="ECO:0000256" key="1">
    <source>
        <dbReference type="ARBA" id="ARBA00022741"/>
    </source>
</evidence>
<dbReference type="Proteomes" id="UP000053237">
    <property type="component" value="Unassembled WGS sequence"/>
</dbReference>
<dbReference type="InterPro" id="IPR014014">
    <property type="entry name" value="RNA_helicase_DEAD_Q_motif"/>
</dbReference>
<feature type="region of interest" description="Disordered" evidence="7">
    <location>
        <begin position="1"/>
        <end position="23"/>
    </location>
</feature>
<dbReference type="PROSITE" id="PS51195">
    <property type="entry name" value="Q_MOTIF"/>
    <property type="match status" value="1"/>
</dbReference>
<keyword evidence="4 6" id="KW-0067">ATP-binding</keyword>
<evidence type="ECO:0000256" key="2">
    <source>
        <dbReference type="ARBA" id="ARBA00022801"/>
    </source>
</evidence>
<dbReference type="Pfam" id="PF00271">
    <property type="entry name" value="Helicase_C"/>
    <property type="match status" value="1"/>
</dbReference>
<feature type="short sequence motif" description="Q motif" evidence="5">
    <location>
        <begin position="145"/>
        <end position="173"/>
    </location>
</feature>
<feature type="region of interest" description="Disordered" evidence="7">
    <location>
        <begin position="691"/>
        <end position="719"/>
    </location>
</feature>
<evidence type="ECO:0000256" key="4">
    <source>
        <dbReference type="ARBA" id="ARBA00022840"/>
    </source>
</evidence>
<dbReference type="PANTHER" id="PTHR47959:SF1">
    <property type="entry name" value="ATP-DEPENDENT RNA HELICASE DBPA"/>
    <property type="match status" value="1"/>
</dbReference>
<keyword evidence="1 6" id="KW-0547">Nucleotide-binding</keyword>
<dbReference type="STRING" id="65357.A0A024G7K3"/>
<dbReference type="SMART" id="SM00487">
    <property type="entry name" value="DEXDc"/>
    <property type="match status" value="1"/>
</dbReference>
<dbReference type="InterPro" id="IPR050079">
    <property type="entry name" value="DEAD_box_RNA_helicase"/>
</dbReference>
<dbReference type="SMART" id="SM00490">
    <property type="entry name" value="HELICc"/>
    <property type="match status" value="1"/>
</dbReference>